<dbReference type="EMBL" id="RCMG01000450">
    <property type="protein sequence ID" value="KAG2854047.1"/>
    <property type="molecule type" value="Genomic_DNA"/>
</dbReference>
<feature type="transmembrane region" description="Helical" evidence="1">
    <location>
        <begin position="601"/>
        <end position="623"/>
    </location>
</feature>
<keyword evidence="1" id="KW-0472">Membrane</keyword>
<feature type="transmembrane region" description="Helical" evidence="1">
    <location>
        <begin position="323"/>
        <end position="344"/>
    </location>
</feature>
<feature type="transmembrane region" description="Helical" evidence="1">
    <location>
        <begin position="295"/>
        <end position="317"/>
    </location>
</feature>
<sequence>MGLGAPSTLRYDIVRLVLKTFDFWFFSCTTTLTASMISIYFWDLRVCRMMIDWIGFHNIVFIDAQVRGIRSFVIVTILGIPPLLFMLLWIMLGRLDGCTSFSVLSHSNKHVHFSLSIVDIIGNGMITLSLLITKIVVRKRQTLQLRQKSSIIECVIYRCGLKLEKIQGATIVHAKKARSELSGRKHAVAASTSSQIVCEQTMIQQMMFIKFPDTFDSKHVILRLRVAGTSLVLLYAVGILGIVTSFSTLAYDFNSTQSSALFIQAWGALFCTLVFVTPFTALYQRELLKLLVTSFDFFFYAFQVTTATLSVCILYAWERSRCLMLFTWWIWSLWAFTLDALTPVMREKLHFRPSMAAPVVALVLLGHIIVIGHYFLVGDDKLRDAVLFQGVIWDHQLVVRVMPFYFSRIVTLSLWCPRLIWRLSTASKSHVTILRGGIAVRKRRALRISQRSSLIQCVIYRCALQLVQVQRTPLAASTKTQLARIVRRRAVGTNTARKVMLRETNVIQKMKFVKPSQIFDASHTVFPLRQSENPVSAWYLLPLYVLGASGFLLSYSVFLGRVNGTASLVEAWCALLWTLAFVALFTALYHRQLLKLLVTSFDFIFYAFQVTAANLCVCILSRWELSRCITVLTWEIWFLWSLTLDALTPVIRDKLRFRVRFAALVVALLLLAHLVIMNRIFFVGDETLQDAVIFERVVWGHTVVVRVVPFYFSRVATLSLWCPRLIWRLTVASNTELTIIRGAVCYNNYIPKEKRQHSRADRIEPVPLTDTHGPAFSALSPMH</sequence>
<evidence type="ECO:0000313" key="2">
    <source>
        <dbReference type="EMBL" id="KAG2854047.1"/>
    </source>
</evidence>
<proteinExistence type="predicted"/>
<reference evidence="2" key="1">
    <citation type="submission" date="2018-10" db="EMBL/GenBank/DDBJ databases">
        <title>Effector identification in a new, highly contiguous assembly of the strawberry crown rot pathogen Phytophthora cactorum.</title>
        <authorList>
            <person name="Armitage A.D."/>
            <person name="Nellist C.F."/>
            <person name="Bates H."/>
            <person name="Vickerstaff R.J."/>
            <person name="Harrison R.J."/>
        </authorList>
    </citation>
    <scope>NUCLEOTIDE SEQUENCE</scope>
    <source>
        <strain evidence="2">15-7</strain>
    </source>
</reference>
<dbReference type="VEuPathDB" id="FungiDB:PC110_g8870"/>
<gene>
    <name evidence="2" type="ORF">PC113_g13656</name>
</gene>
<dbReference type="Proteomes" id="UP000735874">
    <property type="component" value="Unassembled WGS sequence"/>
</dbReference>
<feature type="transmembrane region" description="Helical" evidence="1">
    <location>
        <begin position="703"/>
        <end position="722"/>
    </location>
</feature>
<name>A0A8T0YWL0_9STRA</name>
<organism evidence="2 3">
    <name type="scientific">Phytophthora cactorum</name>
    <dbReference type="NCBI Taxonomy" id="29920"/>
    <lineage>
        <taxon>Eukaryota</taxon>
        <taxon>Sar</taxon>
        <taxon>Stramenopiles</taxon>
        <taxon>Oomycota</taxon>
        <taxon>Peronosporomycetes</taxon>
        <taxon>Peronosporales</taxon>
        <taxon>Peronosporaceae</taxon>
        <taxon>Phytophthora</taxon>
    </lineage>
</organism>
<comment type="caution">
    <text evidence="2">The sequence shown here is derived from an EMBL/GenBank/DDBJ whole genome shotgun (WGS) entry which is preliminary data.</text>
</comment>
<accession>A0A8T0YWL0</accession>
<evidence type="ECO:0000313" key="3">
    <source>
        <dbReference type="Proteomes" id="UP000735874"/>
    </source>
</evidence>
<feature type="transmembrane region" description="Helical" evidence="1">
    <location>
        <begin position="72"/>
        <end position="92"/>
    </location>
</feature>
<evidence type="ECO:0000256" key="1">
    <source>
        <dbReference type="SAM" id="Phobius"/>
    </source>
</evidence>
<feature type="transmembrane region" description="Helical" evidence="1">
    <location>
        <begin position="537"/>
        <end position="557"/>
    </location>
</feature>
<protein>
    <submittedName>
        <fullName evidence="2">Uncharacterized protein</fullName>
    </submittedName>
</protein>
<keyword evidence="1" id="KW-1133">Transmembrane helix</keyword>
<feature type="transmembrane region" description="Helical" evidence="1">
    <location>
        <begin position="356"/>
        <end position="377"/>
    </location>
</feature>
<feature type="transmembrane region" description="Helical" evidence="1">
    <location>
        <begin position="263"/>
        <end position="283"/>
    </location>
</feature>
<feature type="transmembrane region" description="Helical" evidence="1">
    <location>
        <begin position="112"/>
        <end position="137"/>
    </location>
</feature>
<keyword evidence="1" id="KW-0812">Transmembrane</keyword>
<feature type="transmembrane region" description="Helical" evidence="1">
    <location>
        <begin position="231"/>
        <end position="251"/>
    </location>
</feature>
<dbReference type="VEuPathDB" id="FungiDB:PC110_g11174"/>
<feature type="transmembrane region" description="Helical" evidence="1">
    <location>
        <begin position="569"/>
        <end position="589"/>
    </location>
</feature>
<dbReference type="AlphaFoldDB" id="A0A8T0YWL0"/>
<feature type="transmembrane region" description="Helical" evidence="1">
    <location>
        <begin position="23"/>
        <end position="42"/>
    </location>
</feature>
<feature type="transmembrane region" description="Helical" evidence="1">
    <location>
        <begin position="659"/>
        <end position="683"/>
    </location>
</feature>